<dbReference type="OrthoDB" id="511287at2759"/>
<organism evidence="7 8">
    <name type="scientific">Absidia repens</name>
    <dbReference type="NCBI Taxonomy" id="90262"/>
    <lineage>
        <taxon>Eukaryota</taxon>
        <taxon>Fungi</taxon>
        <taxon>Fungi incertae sedis</taxon>
        <taxon>Mucoromycota</taxon>
        <taxon>Mucoromycotina</taxon>
        <taxon>Mucoromycetes</taxon>
        <taxon>Mucorales</taxon>
        <taxon>Cunninghamellaceae</taxon>
        <taxon>Absidia</taxon>
    </lineage>
</organism>
<keyword evidence="6" id="KW-0539">Nucleus</keyword>
<evidence type="ECO:0000256" key="6">
    <source>
        <dbReference type="ARBA" id="ARBA00023242"/>
    </source>
</evidence>
<comment type="subcellular location">
    <subcellularLocation>
        <location evidence="1">Nucleus</location>
    </subcellularLocation>
</comment>
<dbReference type="STRING" id="90262.A0A1X2IFE2"/>
<keyword evidence="8" id="KW-1185">Reference proteome</keyword>
<evidence type="ECO:0000256" key="4">
    <source>
        <dbReference type="ARBA" id="ARBA00023015"/>
    </source>
</evidence>
<evidence type="ECO:0000256" key="1">
    <source>
        <dbReference type="ARBA" id="ARBA00004123"/>
    </source>
</evidence>
<evidence type="ECO:0000256" key="5">
    <source>
        <dbReference type="ARBA" id="ARBA00023163"/>
    </source>
</evidence>
<accession>A0A1X2IFE2</accession>
<sequence length="569" mass="65270">MELRIQKLEEYKKTLSQKDAILEQNIYSDALAKYLAEGGAPMDAVTLLAESYIGAPSMCNVVASSATSIGVDSQKVMREAIKQKLKERFDPQRCDDYFMSAENQQQPPEWLDVIIRDEHWRQTIYELIEQYPRCAFLNYAVLRIANSDYSNEIAKLKTASTYIQVYNSILTESFSSIVPLDDLEFEDRLPDIVRVCCEREETYLYAQMLLQKLCENEDNMPFIRLSKELEKAAIQSGQHGFVDILKTYLSAAPLQVSSALKAIRSNQQATPGDIMVLYKLYSSNEPPHVNHIRDFGLINTMLKTVFVPNSGTVLKPELKEKLIYLIAYATSKNDTKAMEKQEIKQVCDTLTELQIALNDKAKGENLTGAMKSIVKAINIPIGSMALLLWIEHTSIHTPYFETYFRSSEVPVLHLLLDEIAYRHPLQRPFVFQVIKNCLRHPYQNFAPEILMTLQKAWIDRLLYLVQVHYTIPVLVFMKQTERDMDDSLTVHFVQKVLRMAQPPYTLAFVEHMTQILLPITEMLGLIKNVQTAVLNFYDEAKDDRNIVISDSLAKNIDHICTSSVKRKQK</sequence>
<comment type="similarity">
    <text evidence="2">Belongs to the NELF-D family.</text>
</comment>
<dbReference type="Proteomes" id="UP000193560">
    <property type="component" value="Unassembled WGS sequence"/>
</dbReference>
<gene>
    <name evidence="7" type="ORF">BCR42DRAFT_416963</name>
</gene>
<dbReference type="GO" id="GO:0034244">
    <property type="term" value="P:negative regulation of transcription elongation by RNA polymerase II"/>
    <property type="evidence" value="ECO:0007669"/>
    <property type="project" value="TreeGrafter"/>
</dbReference>
<keyword evidence="4" id="KW-0805">Transcription regulation</keyword>
<name>A0A1X2IFE2_9FUNG</name>
<dbReference type="GO" id="GO:0032021">
    <property type="term" value="C:NELF complex"/>
    <property type="evidence" value="ECO:0007669"/>
    <property type="project" value="TreeGrafter"/>
</dbReference>
<dbReference type="PANTHER" id="PTHR12144">
    <property type="entry name" value="NEGATIVE ELONGATION FACTOR D"/>
    <property type="match status" value="1"/>
</dbReference>
<dbReference type="InterPro" id="IPR006942">
    <property type="entry name" value="TH1"/>
</dbReference>
<dbReference type="GO" id="GO:0003723">
    <property type="term" value="F:RNA binding"/>
    <property type="evidence" value="ECO:0007669"/>
    <property type="project" value="TreeGrafter"/>
</dbReference>
<proteinExistence type="inferred from homology"/>
<evidence type="ECO:0000313" key="8">
    <source>
        <dbReference type="Proteomes" id="UP000193560"/>
    </source>
</evidence>
<dbReference type="Pfam" id="PF04858">
    <property type="entry name" value="TH1"/>
    <property type="match status" value="1"/>
</dbReference>
<keyword evidence="5" id="KW-0804">Transcription</keyword>
<evidence type="ECO:0000313" key="7">
    <source>
        <dbReference type="EMBL" id="ORZ15376.1"/>
    </source>
</evidence>
<reference evidence="7 8" key="1">
    <citation type="submission" date="2016-07" db="EMBL/GenBank/DDBJ databases">
        <title>Pervasive Adenine N6-methylation of Active Genes in Fungi.</title>
        <authorList>
            <consortium name="DOE Joint Genome Institute"/>
            <person name="Mondo S.J."/>
            <person name="Dannebaum R.O."/>
            <person name="Kuo R.C."/>
            <person name="Labutti K."/>
            <person name="Haridas S."/>
            <person name="Kuo A."/>
            <person name="Salamov A."/>
            <person name="Ahrendt S.R."/>
            <person name="Lipzen A."/>
            <person name="Sullivan W."/>
            <person name="Andreopoulos W.B."/>
            <person name="Clum A."/>
            <person name="Lindquist E."/>
            <person name="Daum C."/>
            <person name="Ramamoorthy G.K."/>
            <person name="Gryganskyi A."/>
            <person name="Culley D."/>
            <person name="Magnuson J.K."/>
            <person name="James T.Y."/>
            <person name="O'Malley M.A."/>
            <person name="Stajich J.E."/>
            <person name="Spatafora J.W."/>
            <person name="Visel A."/>
            <person name="Grigoriev I.V."/>
        </authorList>
    </citation>
    <scope>NUCLEOTIDE SEQUENCE [LARGE SCALE GENOMIC DNA]</scope>
    <source>
        <strain evidence="7 8">NRRL 1336</strain>
    </source>
</reference>
<comment type="caution">
    <text evidence="7">The sequence shown here is derived from an EMBL/GenBank/DDBJ whole genome shotgun (WGS) entry which is preliminary data.</text>
</comment>
<evidence type="ECO:0000256" key="3">
    <source>
        <dbReference type="ARBA" id="ARBA00022491"/>
    </source>
</evidence>
<evidence type="ECO:0000256" key="2">
    <source>
        <dbReference type="ARBA" id="ARBA00005726"/>
    </source>
</evidence>
<dbReference type="EMBL" id="MCGE01000013">
    <property type="protein sequence ID" value="ORZ15376.1"/>
    <property type="molecule type" value="Genomic_DNA"/>
</dbReference>
<keyword evidence="3" id="KW-0678">Repressor</keyword>
<dbReference type="AlphaFoldDB" id="A0A1X2IFE2"/>
<protein>
    <submittedName>
        <fullName evidence="7">TH1 protein</fullName>
    </submittedName>
</protein>
<dbReference type="PANTHER" id="PTHR12144:SF0">
    <property type="entry name" value="NEGATIVE ELONGATION FACTOR C_D"/>
    <property type="match status" value="1"/>
</dbReference>